<reference evidence="2 3" key="1">
    <citation type="submission" date="2017-09" db="EMBL/GenBank/DDBJ databases">
        <title>Depth-based differentiation of microbial function through sediment-hosted aquifers and enrichment of novel symbionts in the deep terrestrial subsurface.</title>
        <authorList>
            <person name="Probst A.J."/>
            <person name="Ladd B."/>
            <person name="Jarett J.K."/>
            <person name="Geller-Mcgrath D.E."/>
            <person name="Sieber C.M."/>
            <person name="Emerson J.B."/>
            <person name="Anantharaman K."/>
            <person name="Thomas B.C."/>
            <person name="Malmstrom R."/>
            <person name="Stieglmeier M."/>
            <person name="Klingl A."/>
            <person name="Woyke T."/>
            <person name="Ryan C.M."/>
            <person name="Banfield J.F."/>
        </authorList>
    </citation>
    <scope>NUCLEOTIDE SEQUENCE [LARGE SCALE GENOMIC DNA]</scope>
    <source>
        <strain evidence="2">CG23_combo_of_CG06-09_8_20_14_all_41_10</strain>
    </source>
</reference>
<evidence type="ECO:0000313" key="2">
    <source>
        <dbReference type="EMBL" id="PIP34639.1"/>
    </source>
</evidence>
<dbReference type="GO" id="GO:0003676">
    <property type="term" value="F:nucleic acid binding"/>
    <property type="evidence" value="ECO:0007669"/>
    <property type="project" value="InterPro"/>
</dbReference>
<gene>
    <name evidence="2" type="ORF">COX21_01860</name>
</gene>
<dbReference type="AlphaFoldDB" id="A0A2G9ZN80"/>
<dbReference type="Proteomes" id="UP000231408">
    <property type="component" value="Unassembled WGS sequence"/>
</dbReference>
<dbReference type="SUPFAM" id="SSF53098">
    <property type="entry name" value="Ribonuclease H-like"/>
    <property type="match status" value="1"/>
</dbReference>
<dbReference type="InterPro" id="IPR036397">
    <property type="entry name" value="RNaseH_sf"/>
</dbReference>
<dbReference type="EMBL" id="PCSE01000056">
    <property type="protein sequence ID" value="PIP34639.1"/>
    <property type="molecule type" value="Genomic_DNA"/>
</dbReference>
<evidence type="ECO:0000259" key="1">
    <source>
        <dbReference type="PROSITE" id="PS50994"/>
    </source>
</evidence>
<dbReference type="Pfam" id="PF00665">
    <property type="entry name" value="rve"/>
    <property type="match status" value="1"/>
</dbReference>
<dbReference type="InterPro" id="IPR012337">
    <property type="entry name" value="RNaseH-like_sf"/>
</dbReference>
<organism evidence="2 3">
    <name type="scientific">Candidatus Falkowbacteria bacterium CG23_combo_of_CG06-09_8_20_14_all_41_10</name>
    <dbReference type="NCBI Taxonomy" id="1974571"/>
    <lineage>
        <taxon>Bacteria</taxon>
        <taxon>Candidatus Falkowiibacteriota</taxon>
    </lineage>
</organism>
<accession>A0A2G9ZN80</accession>
<name>A0A2G9ZN80_9BACT</name>
<dbReference type="Gene3D" id="3.30.420.10">
    <property type="entry name" value="Ribonuclease H-like superfamily/Ribonuclease H"/>
    <property type="match status" value="1"/>
</dbReference>
<dbReference type="InterPro" id="IPR001584">
    <property type="entry name" value="Integrase_cat-core"/>
</dbReference>
<protein>
    <recommendedName>
        <fullName evidence="1">Integrase catalytic domain-containing protein</fullName>
    </recommendedName>
</protein>
<dbReference type="GO" id="GO:0015074">
    <property type="term" value="P:DNA integration"/>
    <property type="evidence" value="ECO:0007669"/>
    <property type="project" value="InterPro"/>
</dbReference>
<dbReference type="PROSITE" id="PS50994">
    <property type="entry name" value="INTEGRASE"/>
    <property type="match status" value="1"/>
</dbReference>
<feature type="domain" description="Integrase catalytic" evidence="1">
    <location>
        <begin position="134"/>
        <end position="288"/>
    </location>
</feature>
<comment type="caution">
    <text evidence="2">The sequence shown here is derived from an EMBL/GenBank/DDBJ whole genome shotgun (WGS) entry which is preliminary data.</text>
</comment>
<evidence type="ECO:0000313" key="3">
    <source>
        <dbReference type="Proteomes" id="UP000231408"/>
    </source>
</evidence>
<proteinExistence type="predicted"/>
<sequence>MSMPRAKYDREQRFKWYLQVDRYHRSVKETCKIFGVSRKCYYKWRLRDYGKRDNRYLPFKNQPNLKLTYEVRRFIEYHKLISNYGPLKMKLLVKKELNLDISTTIIYRYYKKRKLIRKPQKRLPWYEPMKKAVNIVCPGEGVQMDVKYVYLDRVKRYQFSVLDPFTEKHYFLVFSTKESKNAIITFKGAEKYFSFRILSVQTDNGSEFRGCFHDFLSKNNITHYFIPKKSPYWNAQIERVHRTIDDEYYQNPYRIWKTPYEWLNYYNFQRIHLTLNGLTPEEKLKSVTLDC</sequence>